<dbReference type="AlphaFoldDB" id="A0A916JVD6"/>
<evidence type="ECO:0000313" key="2">
    <source>
        <dbReference type="Proteomes" id="UP000693672"/>
    </source>
</evidence>
<accession>A0A916JVD6</accession>
<keyword evidence="2" id="KW-1185">Reference proteome</keyword>
<evidence type="ECO:0000313" key="1">
    <source>
        <dbReference type="EMBL" id="CAG7603601.1"/>
    </source>
</evidence>
<dbReference type="EMBL" id="CAJVAS010000002">
    <property type="protein sequence ID" value="CAG7603601.1"/>
    <property type="molecule type" value="Genomic_DNA"/>
</dbReference>
<comment type="caution">
    <text evidence="1">The sequence shown here is derived from an EMBL/GenBank/DDBJ whole genome shotgun (WGS) entry which is preliminary data.</text>
</comment>
<sequence length="71" mass="7970">MFYCIACQGIHPLERSSKETEIKDVTFRTGFHYYNGVLYPAGYCGKADKHNSPPPAGSRSAEWLEPFALSQ</sequence>
<dbReference type="Proteomes" id="UP000693672">
    <property type="component" value="Unassembled WGS sequence"/>
</dbReference>
<gene>
    <name evidence="1" type="ORF">PAESOLCIP111_00614</name>
</gene>
<reference evidence="1" key="1">
    <citation type="submission" date="2021-06" db="EMBL/GenBank/DDBJ databases">
        <authorList>
            <person name="Criscuolo A."/>
        </authorList>
    </citation>
    <scope>NUCLEOTIDE SEQUENCE</scope>
    <source>
        <strain evidence="1">CIP111600</strain>
    </source>
</reference>
<evidence type="ECO:0008006" key="3">
    <source>
        <dbReference type="Google" id="ProtNLM"/>
    </source>
</evidence>
<protein>
    <recommendedName>
        <fullName evidence="3">DUF3973 domain-containing protein</fullName>
    </recommendedName>
</protein>
<organism evidence="1 2">
    <name type="scientific">Paenibacillus solanacearum</name>
    <dbReference type="NCBI Taxonomy" id="2048548"/>
    <lineage>
        <taxon>Bacteria</taxon>
        <taxon>Bacillati</taxon>
        <taxon>Bacillota</taxon>
        <taxon>Bacilli</taxon>
        <taxon>Bacillales</taxon>
        <taxon>Paenibacillaceae</taxon>
        <taxon>Paenibacillus</taxon>
    </lineage>
</organism>
<dbReference type="RefSeq" id="WP_218090451.1">
    <property type="nucleotide sequence ID" value="NZ_CAJVAS010000002.1"/>
</dbReference>
<proteinExistence type="predicted"/>
<name>A0A916JVD6_9BACL</name>